<dbReference type="PANTHER" id="PTHR47506">
    <property type="entry name" value="TRANSCRIPTIONAL REGULATORY PROTEIN"/>
    <property type="match status" value="1"/>
</dbReference>
<evidence type="ECO:0000256" key="1">
    <source>
        <dbReference type="ARBA" id="ARBA00023015"/>
    </source>
</evidence>
<keyword evidence="3" id="KW-0804">Transcription</keyword>
<dbReference type="InterPro" id="IPR001647">
    <property type="entry name" value="HTH_TetR"/>
</dbReference>
<dbReference type="Proteomes" id="UP000586095">
    <property type="component" value="Unassembled WGS sequence"/>
</dbReference>
<evidence type="ECO:0000313" key="7">
    <source>
        <dbReference type="Proteomes" id="UP000586095"/>
    </source>
</evidence>
<dbReference type="AlphaFoldDB" id="A0A852RAD9"/>
<dbReference type="PRINTS" id="PR00455">
    <property type="entry name" value="HTHTETR"/>
</dbReference>
<feature type="domain" description="HTH tetR-type" evidence="5">
    <location>
        <begin position="6"/>
        <end position="66"/>
    </location>
</feature>
<dbReference type="PROSITE" id="PS50977">
    <property type="entry name" value="HTH_TETR_2"/>
    <property type="match status" value="1"/>
</dbReference>
<evidence type="ECO:0000256" key="4">
    <source>
        <dbReference type="PROSITE-ProRule" id="PRU00335"/>
    </source>
</evidence>
<dbReference type="GO" id="GO:0003677">
    <property type="term" value="F:DNA binding"/>
    <property type="evidence" value="ECO:0007669"/>
    <property type="project" value="UniProtKB-UniRule"/>
</dbReference>
<dbReference type="Gene3D" id="1.10.357.10">
    <property type="entry name" value="Tetracycline Repressor, domain 2"/>
    <property type="match status" value="1"/>
</dbReference>
<keyword evidence="2 4" id="KW-0238">DNA-binding</keyword>
<dbReference type="InterPro" id="IPR036271">
    <property type="entry name" value="Tet_transcr_reg_TetR-rel_C_sf"/>
</dbReference>
<protein>
    <submittedName>
        <fullName evidence="6">AcrR family transcriptional regulator</fullName>
    </submittedName>
</protein>
<accession>A0A852RAD9</accession>
<organism evidence="6 7">
    <name type="scientific">Leucobacter aridicollis</name>
    <dbReference type="NCBI Taxonomy" id="283878"/>
    <lineage>
        <taxon>Bacteria</taxon>
        <taxon>Bacillati</taxon>
        <taxon>Actinomycetota</taxon>
        <taxon>Actinomycetes</taxon>
        <taxon>Micrococcales</taxon>
        <taxon>Microbacteriaceae</taxon>
        <taxon>Leucobacter</taxon>
    </lineage>
</organism>
<dbReference type="PANTHER" id="PTHR47506:SF1">
    <property type="entry name" value="HTH-TYPE TRANSCRIPTIONAL REGULATOR YJDC"/>
    <property type="match status" value="1"/>
</dbReference>
<dbReference type="SUPFAM" id="SSF46689">
    <property type="entry name" value="Homeodomain-like"/>
    <property type="match status" value="1"/>
</dbReference>
<sequence>MGRSQQFDTAEVVRAARDVFWVNGYEASSLPALESATGLKRSSIYHAFGSKHGLFEAVIESYLNEVIRPRLTPLAGPVVESNALEDYLTGLRAALLRPGTTAVSSGCLLVNAAGAPISQDTMVATVIADYRTELRAALARGVAARLPGSTTTEVGVLADVCTGLVVAAMALVRVTPEAAVASLDAALALIEERSARD</sequence>
<dbReference type="RefSeq" id="WP_185986255.1">
    <property type="nucleotide sequence ID" value="NZ_BAAALZ010000002.1"/>
</dbReference>
<evidence type="ECO:0000259" key="5">
    <source>
        <dbReference type="PROSITE" id="PS50977"/>
    </source>
</evidence>
<dbReference type="SUPFAM" id="SSF48498">
    <property type="entry name" value="Tetracyclin repressor-like, C-terminal domain"/>
    <property type="match status" value="1"/>
</dbReference>
<reference evidence="6 7" key="1">
    <citation type="submission" date="2020-07" db="EMBL/GenBank/DDBJ databases">
        <title>Sequencing the genomes of 1000 actinobacteria strains.</title>
        <authorList>
            <person name="Klenk H.-P."/>
        </authorList>
    </citation>
    <scope>NUCLEOTIDE SEQUENCE [LARGE SCALE GENOMIC DNA]</scope>
    <source>
        <strain evidence="6 7">DSM 17380</strain>
    </source>
</reference>
<dbReference type="Pfam" id="PF00440">
    <property type="entry name" value="TetR_N"/>
    <property type="match status" value="1"/>
</dbReference>
<dbReference type="InterPro" id="IPR009057">
    <property type="entry name" value="Homeodomain-like_sf"/>
</dbReference>
<proteinExistence type="predicted"/>
<dbReference type="EMBL" id="JACCBD010000001">
    <property type="protein sequence ID" value="NYD25860.1"/>
    <property type="molecule type" value="Genomic_DNA"/>
</dbReference>
<evidence type="ECO:0000256" key="3">
    <source>
        <dbReference type="ARBA" id="ARBA00023163"/>
    </source>
</evidence>
<name>A0A852RAD9_9MICO</name>
<evidence type="ECO:0000313" key="6">
    <source>
        <dbReference type="EMBL" id="NYD25860.1"/>
    </source>
</evidence>
<evidence type="ECO:0000256" key="2">
    <source>
        <dbReference type="ARBA" id="ARBA00023125"/>
    </source>
</evidence>
<keyword evidence="7" id="KW-1185">Reference proteome</keyword>
<gene>
    <name evidence="6" type="ORF">BJ960_000663</name>
</gene>
<comment type="caution">
    <text evidence="6">The sequence shown here is derived from an EMBL/GenBank/DDBJ whole genome shotgun (WGS) entry which is preliminary data.</text>
</comment>
<feature type="DNA-binding region" description="H-T-H motif" evidence="4">
    <location>
        <begin position="29"/>
        <end position="48"/>
    </location>
</feature>
<keyword evidence="1" id="KW-0805">Transcription regulation</keyword>